<dbReference type="OrthoDB" id="2339754at2"/>
<keyword evidence="2" id="KW-1185">Reference proteome</keyword>
<name>R3TLZ5_9ENTE</name>
<evidence type="ECO:0008006" key="3">
    <source>
        <dbReference type="Google" id="ProtNLM"/>
    </source>
</evidence>
<gene>
    <name evidence="1" type="ORF">UC3_02381</name>
</gene>
<comment type="caution">
    <text evidence="1">The sequence shown here is derived from an EMBL/GenBank/DDBJ whole genome shotgun (WGS) entry which is preliminary data.</text>
</comment>
<dbReference type="Proteomes" id="UP000013785">
    <property type="component" value="Unassembled WGS sequence"/>
</dbReference>
<dbReference type="EMBL" id="AJAT01000017">
    <property type="protein sequence ID" value="EOL42033.1"/>
    <property type="molecule type" value="Genomic_DNA"/>
</dbReference>
<organism evidence="1 2">
    <name type="scientific">Enterococcus phoeniculicola ATCC BAA-412</name>
    <dbReference type="NCBI Taxonomy" id="1158610"/>
    <lineage>
        <taxon>Bacteria</taxon>
        <taxon>Bacillati</taxon>
        <taxon>Bacillota</taxon>
        <taxon>Bacilli</taxon>
        <taxon>Lactobacillales</taxon>
        <taxon>Enterococcaceae</taxon>
        <taxon>Enterococcus</taxon>
    </lineage>
</organism>
<dbReference type="HOGENOM" id="CLU_166908_0_0_9"/>
<reference evidence="1 2" key="1">
    <citation type="submission" date="2013-02" db="EMBL/GenBank/DDBJ databases">
        <title>The Genome Sequence of Enterococcus phoeniculicola BAA-412.</title>
        <authorList>
            <consortium name="The Broad Institute Genome Sequencing Platform"/>
            <consortium name="The Broad Institute Genome Sequencing Center for Infectious Disease"/>
            <person name="Earl A.M."/>
            <person name="Gilmore M.S."/>
            <person name="Lebreton F."/>
            <person name="Walker B."/>
            <person name="Young S.K."/>
            <person name="Zeng Q."/>
            <person name="Gargeya S."/>
            <person name="Fitzgerald M."/>
            <person name="Haas B."/>
            <person name="Abouelleil A."/>
            <person name="Alvarado L."/>
            <person name="Arachchi H.M."/>
            <person name="Berlin A.M."/>
            <person name="Chapman S.B."/>
            <person name="Dewar J."/>
            <person name="Goldberg J."/>
            <person name="Griggs A."/>
            <person name="Gujja S."/>
            <person name="Hansen M."/>
            <person name="Howarth C."/>
            <person name="Imamovic A."/>
            <person name="Larimer J."/>
            <person name="McCowan C."/>
            <person name="Murphy C."/>
            <person name="Neiman D."/>
            <person name="Pearson M."/>
            <person name="Priest M."/>
            <person name="Roberts A."/>
            <person name="Saif S."/>
            <person name="Shea T."/>
            <person name="Sisk P."/>
            <person name="Sykes S."/>
            <person name="Wortman J."/>
            <person name="Nusbaum C."/>
            <person name="Birren B."/>
        </authorList>
    </citation>
    <scope>NUCLEOTIDE SEQUENCE [LARGE SCALE GENOMIC DNA]</scope>
    <source>
        <strain evidence="1 2">ATCC BAA-412</strain>
    </source>
</reference>
<sequence length="114" mass="13044">MDNLTNEAKFLLTSMYDVYLKKRKNKVIRKDAMFFGNLEDIHSSIMPKWQIEDVKSVCLELKKHKFISGTQASNTILFITLTTEAIASLEITFGDRANNILEFLAKIKNAIPFA</sequence>
<evidence type="ECO:0000313" key="2">
    <source>
        <dbReference type="Proteomes" id="UP000013785"/>
    </source>
</evidence>
<dbReference type="AlphaFoldDB" id="R3TLZ5"/>
<dbReference type="eggNOG" id="ENOG50303VE">
    <property type="taxonomic scope" value="Bacteria"/>
</dbReference>
<protein>
    <recommendedName>
        <fullName evidence="3">YjcQ protein</fullName>
    </recommendedName>
</protein>
<dbReference type="PATRIC" id="fig|1158610.3.peg.2356"/>
<evidence type="ECO:0000313" key="1">
    <source>
        <dbReference type="EMBL" id="EOL42033.1"/>
    </source>
</evidence>
<proteinExistence type="predicted"/>
<accession>R3TLZ5</accession>